<evidence type="ECO:0000313" key="2">
    <source>
        <dbReference type="Proteomes" id="UP000031433"/>
    </source>
</evidence>
<sequence>MASFTLRRFSKPGMLRRIDRKHLIAFLEPHAAYFSARGVELPPIQEEDGLDYNELSHVLLTPDNSTPGDLAEALYYVNEVSTQEGFEAVQAEIYGTELDTEIEETATPADLAIQVWMKDKSIIERVIAELLPLNKRSFEYFKTVVTPLPVFTIPSSERITALENDLDEWFAKKRKGKYSKVKIFSKDDYIWIVVRHGSSFNRESVIESGKSKSQYFRPEKFDVLIYNPLIGEIRMHAVTKGEKELYRKMFGKHLFGDENFFSQRSQFNLESLRTVGEESLSCEDVDGLEYVKLKEVQLSYAGAYKDKEIRRSEDFFASLRDRGFQFPQHGRITQASFYVKFKEVKKPRSLTISSGNRASFRCDDDSVILERWLFLRGFITGNRGNLDE</sequence>
<proteinExistence type="predicted"/>
<protein>
    <submittedName>
        <fullName evidence="1">Uncharacterized protein</fullName>
    </submittedName>
</protein>
<comment type="caution">
    <text evidence="1">The sequence shown here is derived from an EMBL/GenBank/DDBJ whole genome shotgun (WGS) entry which is preliminary data.</text>
</comment>
<dbReference type="Proteomes" id="UP000031433">
    <property type="component" value="Unassembled WGS sequence"/>
</dbReference>
<dbReference type="RefSeq" id="WP_039644774.1">
    <property type="nucleotide sequence ID" value="NZ_JXBL01000001.1"/>
</dbReference>
<dbReference type="EMBL" id="JXBL01000001">
    <property type="protein sequence ID" value="KIE42317.1"/>
    <property type="molecule type" value="Genomic_DNA"/>
</dbReference>
<name>A0A0C1QNY9_9BACT</name>
<accession>A0A0C1QNY9</accession>
<dbReference type="AlphaFoldDB" id="A0A0C1QNY9"/>
<organism evidence="1 2">
    <name type="scientific">Geobacter soli</name>
    <dbReference type="NCBI Taxonomy" id="1510391"/>
    <lineage>
        <taxon>Bacteria</taxon>
        <taxon>Pseudomonadati</taxon>
        <taxon>Thermodesulfobacteriota</taxon>
        <taxon>Desulfuromonadia</taxon>
        <taxon>Geobacterales</taxon>
        <taxon>Geobacteraceae</taxon>
        <taxon>Geobacter</taxon>
    </lineage>
</organism>
<gene>
    <name evidence="1" type="ORF">SE37_06615</name>
</gene>
<keyword evidence="2" id="KW-1185">Reference proteome</keyword>
<evidence type="ECO:0000313" key="1">
    <source>
        <dbReference type="EMBL" id="KIE42317.1"/>
    </source>
</evidence>
<reference evidence="1 2" key="1">
    <citation type="submission" date="2015-01" db="EMBL/GenBank/DDBJ databases">
        <title>Genome sequence of the anaerobic bacterium Geobacter soli GSS01, a dissimilatory Fe(III) reducer from soil.</title>
        <authorList>
            <person name="Yang G."/>
            <person name="Zhou S."/>
        </authorList>
    </citation>
    <scope>NUCLEOTIDE SEQUENCE [LARGE SCALE GENOMIC DNA]</scope>
    <source>
        <strain evidence="1 2">GSS01</strain>
    </source>
</reference>